<reference evidence="2 3" key="1">
    <citation type="submission" date="2019-02" db="EMBL/GenBank/DDBJ databases">
        <title>Deep-cultivation of Planctomycetes and their phenomic and genomic characterization uncovers novel biology.</title>
        <authorList>
            <person name="Wiegand S."/>
            <person name="Jogler M."/>
            <person name="Boedeker C."/>
            <person name="Pinto D."/>
            <person name="Vollmers J."/>
            <person name="Rivas-Marin E."/>
            <person name="Kohn T."/>
            <person name="Peeters S.H."/>
            <person name="Heuer A."/>
            <person name="Rast P."/>
            <person name="Oberbeckmann S."/>
            <person name="Bunk B."/>
            <person name="Jeske O."/>
            <person name="Meyerdierks A."/>
            <person name="Storesund J.E."/>
            <person name="Kallscheuer N."/>
            <person name="Luecker S."/>
            <person name="Lage O.M."/>
            <person name="Pohl T."/>
            <person name="Merkel B.J."/>
            <person name="Hornburger P."/>
            <person name="Mueller R.-W."/>
            <person name="Bruemmer F."/>
            <person name="Labrenz M."/>
            <person name="Spormann A.M."/>
            <person name="Op den Camp H."/>
            <person name="Overmann J."/>
            <person name="Amann R."/>
            <person name="Jetten M.S.M."/>
            <person name="Mascher T."/>
            <person name="Medema M.H."/>
            <person name="Devos D.P."/>
            <person name="Kaster A.-K."/>
            <person name="Ovreas L."/>
            <person name="Rohde M."/>
            <person name="Galperin M.Y."/>
            <person name="Jogler C."/>
        </authorList>
    </citation>
    <scope>NUCLEOTIDE SEQUENCE [LARGE SCALE GENOMIC DNA]</scope>
    <source>
        <strain evidence="2 3">KS4</strain>
    </source>
</reference>
<keyword evidence="3" id="KW-1185">Reference proteome</keyword>
<evidence type="ECO:0000313" key="3">
    <source>
        <dbReference type="Proteomes" id="UP000317369"/>
    </source>
</evidence>
<dbReference type="AlphaFoldDB" id="A0A517YRL6"/>
<organism evidence="2 3">
    <name type="scientific">Poriferisphaera corsica</name>
    <dbReference type="NCBI Taxonomy" id="2528020"/>
    <lineage>
        <taxon>Bacteria</taxon>
        <taxon>Pseudomonadati</taxon>
        <taxon>Planctomycetota</taxon>
        <taxon>Phycisphaerae</taxon>
        <taxon>Phycisphaerales</taxon>
        <taxon>Phycisphaeraceae</taxon>
        <taxon>Poriferisphaera</taxon>
    </lineage>
</organism>
<dbReference type="RefSeq" id="WP_200761564.1">
    <property type="nucleotide sequence ID" value="NZ_CP036425.1"/>
</dbReference>
<dbReference type="PANTHER" id="PTHR30093:SF2">
    <property type="entry name" value="TYPE II SECRETION SYSTEM PROTEIN H"/>
    <property type="match status" value="1"/>
</dbReference>
<dbReference type="NCBIfam" id="TIGR02532">
    <property type="entry name" value="IV_pilin_GFxxxE"/>
    <property type="match status" value="1"/>
</dbReference>
<keyword evidence="1" id="KW-1133">Transmembrane helix</keyword>
<dbReference type="KEGG" id="pcor:KS4_09030"/>
<dbReference type="Proteomes" id="UP000317369">
    <property type="component" value="Chromosome"/>
</dbReference>
<dbReference type="PROSITE" id="PS00409">
    <property type="entry name" value="PROKAR_NTER_METHYL"/>
    <property type="match status" value="1"/>
</dbReference>
<dbReference type="PANTHER" id="PTHR30093">
    <property type="entry name" value="GENERAL SECRETION PATHWAY PROTEIN G"/>
    <property type="match status" value="1"/>
</dbReference>
<dbReference type="Pfam" id="PF07963">
    <property type="entry name" value="N_methyl"/>
    <property type="match status" value="1"/>
</dbReference>
<name>A0A517YRL6_9BACT</name>
<dbReference type="InterPro" id="IPR045584">
    <property type="entry name" value="Pilin-like"/>
</dbReference>
<dbReference type="SUPFAM" id="SSF54523">
    <property type="entry name" value="Pili subunits"/>
    <property type="match status" value="1"/>
</dbReference>
<feature type="transmembrane region" description="Helical" evidence="1">
    <location>
        <begin position="20"/>
        <end position="41"/>
    </location>
</feature>
<dbReference type="InterPro" id="IPR012902">
    <property type="entry name" value="N_methyl_site"/>
</dbReference>
<sequence length="241" mass="27329">MKTNKDNTKYAMTTLNRSGHGFTLIELLIVISILAVLIGLLMPALRKSRIKAQQVVCMSNLKQIYTVGHSYVVDFDGFWPGSYILGAFSYRQAPGNKTSNDPRALPETFGLPAIFDQQGYMDGHDSTWICPSQVDPFVSYGNTYMFYAHFSVRSNGEIRDLFGKKRFYNVQREELKKGLERQMIVMDNFTLKPGLTGFRGPFRGYTVPYKEQVWPHPSGNEAKKYGSNVLYVTGHVGQKIK</sequence>
<protein>
    <recommendedName>
        <fullName evidence="4">Prepilin-type N-terminal cleavage/methylation domain-containing protein</fullName>
    </recommendedName>
</protein>
<dbReference type="EMBL" id="CP036425">
    <property type="protein sequence ID" value="QDU32865.1"/>
    <property type="molecule type" value="Genomic_DNA"/>
</dbReference>
<gene>
    <name evidence="2" type="ORF">KS4_09030</name>
</gene>
<evidence type="ECO:0000256" key="1">
    <source>
        <dbReference type="SAM" id="Phobius"/>
    </source>
</evidence>
<evidence type="ECO:0008006" key="4">
    <source>
        <dbReference type="Google" id="ProtNLM"/>
    </source>
</evidence>
<keyword evidence="1" id="KW-0472">Membrane</keyword>
<accession>A0A517YRL6</accession>
<evidence type="ECO:0000313" key="2">
    <source>
        <dbReference type="EMBL" id="QDU32865.1"/>
    </source>
</evidence>
<proteinExistence type="predicted"/>
<keyword evidence="1" id="KW-0812">Transmembrane</keyword>
<dbReference type="Gene3D" id="3.30.700.10">
    <property type="entry name" value="Glycoprotein, Type 4 Pilin"/>
    <property type="match status" value="1"/>
</dbReference>